<dbReference type="OrthoDB" id="9803476at2"/>
<reference evidence="3 4" key="1">
    <citation type="submission" date="2019-06" db="EMBL/GenBank/DDBJ databases">
        <title>Amycolatopsis alkalitolerans sp. nov., isolated from Gastrodia elata Blume.</title>
        <authorList>
            <person name="Narsing Rao M.P."/>
            <person name="Li W.J."/>
        </authorList>
    </citation>
    <scope>NUCLEOTIDE SEQUENCE [LARGE SCALE GENOMIC DNA]</scope>
    <source>
        <strain evidence="3 4">SYSUP0005</strain>
    </source>
</reference>
<accession>A0A5C4LSP5</accession>
<dbReference type="Proteomes" id="UP000305546">
    <property type="component" value="Unassembled WGS sequence"/>
</dbReference>
<proteinExistence type="inferred from homology"/>
<name>A0A5C4LSP5_9PSEU</name>
<protein>
    <submittedName>
        <fullName evidence="3">Polyketide cyclase</fullName>
    </submittedName>
</protein>
<dbReference type="InterPro" id="IPR023393">
    <property type="entry name" value="START-like_dom_sf"/>
</dbReference>
<dbReference type="InterPro" id="IPR013538">
    <property type="entry name" value="ASHA1/2-like_C"/>
</dbReference>
<evidence type="ECO:0000313" key="4">
    <source>
        <dbReference type="Proteomes" id="UP000305546"/>
    </source>
</evidence>
<dbReference type="SUPFAM" id="SSF55961">
    <property type="entry name" value="Bet v1-like"/>
    <property type="match status" value="1"/>
</dbReference>
<dbReference type="AlphaFoldDB" id="A0A5C4LSP5"/>
<organism evidence="3 4">
    <name type="scientific">Amycolatopsis alkalitolerans</name>
    <dbReference type="NCBI Taxonomy" id="2547244"/>
    <lineage>
        <taxon>Bacteria</taxon>
        <taxon>Bacillati</taxon>
        <taxon>Actinomycetota</taxon>
        <taxon>Actinomycetes</taxon>
        <taxon>Pseudonocardiales</taxon>
        <taxon>Pseudonocardiaceae</taxon>
        <taxon>Amycolatopsis</taxon>
    </lineage>
</organism>
<dbReference type="Gene3D" id="3.30.530.20">
    <property type="match status" value="1"/>
</dbReference>
<keyword evidence="4" id="KW-1185">Reference proteome</keyword>
<dbReference type="Pfam" id="PF08327">
    <property type="entry name" value="AHSA1"/>
    <property type="match status" value="1"/>
</dbReference>
<sequence length="160" mass="17456">MEFGSIEQSVFVDASPAVVYEVVSSPEHIAGWYVDEAEYETVSGSRGHFAFGAPERRVEVPITVVEAVPGVKFSFRWMAPPAPEIPPVGATLTPENSLLVTFDLAPQGDGTLLTVTEAGMRELGWDAALLENYYNDHSEGWISLLGRLEKYVGQRTAGRP</sequence>
<feature type="domain" description="Activator of Hsp90 ATPase homologue 1/2-like C-terminal" evidence="2">
    <location>
        <begin position="13"/>
        <end position="153"/>
    </location>
</feature>
<comment type="similarity">
    <text evidence="1">Belongs to the AHA1 family.</text>
</comment>
<evidence type="ECO:0000313" key="3">
    <source>
        <dbReference type="EMBL" id="TNC19402.1"/>
    </source>
</evidence>
<evidence type="ECO:0000259" key="2">
    <source>
        <dbReference type="Pfam" id="PF08327"/>
    </source>
</evidence>
<evidence type="ECO:0000256" key="1">
    <source>
        <dbReference type="ARBA" id="ARBA00006817"/>
    </source>
</evidence>
<gene>
    <name evidence="3" type="ORF">FG385_32380</name>
</gene>
<dbReference type="EMBL" id="VDFW01000051">
    <property type="protein sequence ID" value="TNC19402.1"/>
    <property type="molecule type" value="Genomic_DNA"/>
</dbReference>
<comment type="caution">
    <text evidence="3">The sequence shown here is derived from an EMBL/GenBank/DDBJ whole genome shotgun (WGS) entry which is preliminary data.</text>
</comment>